<dbReference type="RefSeq" id="WP_154458397.1">
    <property type="nucleotide sequence ID" value="NZ_VUMV01000006.1"/>
</dbReference>
<keyword evidence="2" id="KW-1185">Reference proteome</keyword>
<dbReference type="AlphaFoldDB" id="A0A7X2P931"/>
<sequence length="73" mass="8882">MVITIQNFLELKKIMEDRCHTEIHYHESCDRQHFSADKALSGDAKLFLQDYFSKWHQKVQFYDEDRQFTLVDL</sequence>
<comment type="caution">
    <text evidence="1">The sequence shown here is derived from an EMBL/GenBank/DDBJ whole genome shotgun (WGS) entry which is preliminary data.</text>
</comment>
<accession>A0A7X2P931</accession>
<protein>
    <submittedName>
        <fullName evidence="1">Uncharacterized protein</fullName>
    </submittedName>
</protein>
<organism evidence="1 2">
    <name type="scientific">Bilifractor porci</name>
    <dbReference type="NCBI Taxonomy" id="2606636"/>
    <lineage>
        <taxon>Bacteria</taxon>
        <taxon>Bacillati</taxon>
        <taxon>Bacillota</taxon>
        <taxon>Clostridia</taxon>
        <taxon>Lachnospirales</taxon>
        <taxon>Lachnospiraceae</taxon>
        <taxon>Bilifractor</taxon>
    </lineage>
</organism>
<proteinExistence type="predicted"/>
<dbReference type="EMBL" id="VUMV01000006">
    <property type="protein sequence ID" value="MST82487.1"/>
    <property type="molecule type" value="Genomic_DNA"/>
</dbReference>
<name>A0A7X2P931_9FIRM</name>
<dbReference type="Proteomes" id="UP000466864">
    <property type="component" value="Unassembled WGS sequence"/>
</dbReference>
<gene>
    <name evidence="1" type="ORF">FYJ60_09180</name>
</gene>
<evidence type="ECO:0000313" key="2">
    <source>
        <dbReference type="Proteomes" id="UP000466864"/>
    </source>
</evidence>
<evidence type="ECO:0000313" key="1">
    <source>
        <dbReference type="EMBL" id="MST82487.1"/>
    </source>
</evidence>
<reference evidence="1 2" key="1">
    <citation type="submission" date="2019-08" db="EMBL/GenBank/DDBJ databases">
        <title>In-depth cultivation of the pig gut microbiome towards novel bacterial diversity and tailored functional studies.</title>
        <authorList>
            <person name="Wylensek D."/>
            <person name="Hitch T.C.A."/>
            <person name="Clavel T."/>
        </authorList>
    </citation>
    <scope>NUCLEOTIDE SEQUENCE [LARGE SCALE GENOMIC DNA]</scope>
    <source>
        <strain evidence="1 2">Oil+RF-744-WCA-WT-13</strain>
    </source>
</reference>